<dbReference type="SMART" id="SM00054">
    <property type="entry name" value="EFh"/>
    <property type="match status" value="1"/>
</dbReference>
<feature type="domain" description="EF-hand" evidence="2">
    <location>
        <begin position="32"/>
        <end position="67"/>
    </location>
</feature>
<keyword evidence="1" id="KW-0106">Calcium</keyword>
<evidence type="ECO:0000256" key="1">
    <source>
        <dbReference type="ARBA" id="ARBA00022837"/>
    </source>
</evidence>
<dbReference type="Gene3D" id="1.10.238.10">
    <property type="entry name" value="EF-hand"/>
    <property type="match status" value="1"/>
</dbReference>
<gene>
    <name evidence="3" type="ORF">TRFO_29353</name>
</gene>
<organism evidence="3 4">
    <name type="scientific">Tritrichomonas foetus</name>
    <dbReference type="NCBI Taxonomy" id="1144522"/>
    <lineage>
        <taxon>Eukaryota</taxon>
        <taxon>Metamonada</taxon>
        <taxon>Parabasalia</taxon>
        <taxon>Tritrichomonadida</taxon>
        <taxon>Tritrichomonadidae</taxon>
        <taxon>Tritrichomonas</taxon>
    </lineage>
</organism>
<dbReference type="VEuPathDB" id="TrichDB:TRFO_29353"/>
<dbReference type="SUPFAM" id="SSF47473">
    <property type="entry name" value="EF-hand"/>
    <property type="match status" value="1"/>
</dbReference>
<dbReference type="PROSITE" id="PS50222">
    <property type="entry name" value="EF_HAND_2"/>
    <property type="match status" value="2"/>
</dbReference>
<dbReference type="PROSITE" id="PS00018">
    <property type="entry name" value="EF_HAND_1"/>
    <property type="match status" value="1"/>
</dbReference>
<dbReference type="AlphaFoldDB" id="A0A1J4K1F7"/>
<keyword evidence="4" id="KW-1185">Reference proteome</keyword>
<dbReference type="InterPro" id="IPR011992">
    <property type="entry name" value="EF-hand-dom_pair"/>
</dbReference>
<dbReference type="RefSeq" id="XP_068356445.1">
    <property type="nucleotide sequence ID" value="XM_068506736.1"/>
</dbReference>
<reference evidence="3" key="1">
    <citation type="submission" date="2016-10" db="EMBL/GenBank/DDBJ databases">
        <authorList>
            <person name="Benchimol M."/>
            <person name="Almeida L.G."/>
            <person name="Vasconcelos A.T."/>
            <person name="Perreira-Neves A."/>
            <person name="Rosa I.A."/>
            <person name="Tasca T."/>
            <person name="Bogo M.R."/>
            <person name="de Souza W."/>
        </authorList>
    </citation>
    <scope>NUCLEOTIDE SEQUENCE [LARGE SCALE GENOMIC DNA]</scope>
    <source>
        <strain evidence="3">K</strain>
    </source>
</reference>
<dbReference type="InterPro" id="IPR002048">
    <property type="entry name" value="EF_hand_dom"/>
</dbReference>
<dbReference type="EMBL" id="MLAK01000832">
    <property type="protein sequence ID" value="OHT03309.1"/>
    <property type="molecule type" value="Genomic_DNA"/>
</dbReference>
<sequence>MNTIYDAIDKEGKGYVSIDDLKNAAKQYNATVNETALINAFKTADRDRDGRITYQDFINFVKSGMIDLGIV</sequence>
<proteinExistence type="predicted"/>
<dbReference type="Pfam" id="PF13499">
    <property type="entry name" value="EF-hand_7"/>
    <property type="match status" value="1"/>
</dbReference>
<accession>A0A1J4K1F7</accession>
<dbReference type="GO" id="GO:0005509">
    <property type="term" value="F:calcium ion binding"/>
    <property type="evidence" value="ECO:0007669"/>
    <property type="project" value="InterPro"/>
</dbReference>
<protein>
    <recommendedName>
        <fullName evidence="2">EF-hand domain-containing protein</fullName>
    </recommendedName>
</protein>
<comment type="caution">
    <text evidence="3">The sequence shown here is derived from an EMBL/GenBank/DDBJ whole genome shotgun (WGS) entry which is preliminary data.</text>
</comment>
<dbReference type="InterPro" id="IPR018247">
    <property type="entry name" value="EF_Hand_1_Ca_BS"/>
</dbReference>
<evidence type="ECO:0000313" key="3">
    <source>
        <dbReference type="EMBL" id="OHT03309.1"/>
    </source>
</evidence>
<evidence type="ECO:0000259" key="2">
    <source>
        <dbReference type="PROSITE" id="PS50222"/>
    </source>
</evidence>
<dbReference type="Proteomes" id="UP000179807">
    <property type="component" value="Unassembled WGS sequence"/>
</dbReference>
<feature type="domain" description="EF-hand" evidence="2">
    <location>
        <begin position="1"/>
        <end position="31"/>
    </location>
</feature>
<name>A0A1J4K1F7_9EUKA</name>
<dbReference type="GeneID" id="94841440"/>
<evidence type="ECO:0000313" key="4">
    <source>
        <dbReference type="Proteomes" id="UP000179807"/>
    </source>
</evidence>
<dbReference type="OrthoDB" id="343296at2759"/>